<feature type="transmembrane region" description="Helical" evidence="1">
    <location>
        <begin position="41"/>
        <end position="60"/>
    </location>
</feature>
<accession>A0A8C0QHR9</accession>
<evidence type="ECO:0000313" key="2">
    <source>
        <dbReference type="Ensembl" id="ENSCAFP00040007442.1"/>
    </source>
</evidence>
<evidence type="ECO:0000313" key="3">
    <source>
        <dbReference type="Proteomes" id="UP000694542"/>
    </source>
</evidence>
<proteinExistence type="predicted"/>
<dbReference type="AlphaFoldDB" id="A0A8C0QHR9"/>
<protein>
    <submittedName>
        <fullName evidence="2">Uncharacterized protein</fullName>
    </submittedName>
</protein>
<reference evidence="2" key="1">
    <citation type="submission" date="2018-10" db="EMBL/GenBank/DDBJ databases">
        <title>De novo assembly of a Great Dane genome.</title>
        <authorList>
            <person name="Kidd J.M."/>
            <person name="Pendleton A.L."/>
            <person name="Shen F."/>
            <person name="Emery S."/>
        </authorList>
    </citation>
    <scope>NUCLEOTIDE SEQUENCE [LARGE SCALE GENOMIC DNA]</scope>
    <source>
        <strain evidence="2">Great Dane</strain>
    </source>
</reference>
<organism evidence="2 3">
    <name type="scientific">Canis lupus familiaris</name>
    <name type="common">Dog</name>
    <name type="synonym">Canis familiaris</name>
    <dbReference type="NCBI Taxonomy" id="9615"/>
    <lineage>
        <taxon>Eukaryota</taxon>
        <taxon>Metazoa</taxon>
        <taxon>Chordata</taxon>
        <taxon>Craniata</taxon>
        <taxon>Vertebrata</taxon>
        <taxon>Euteleostomi</taxon>
        <taxon>Mammalia</taxon>
        <taxon>Eutheria</taxon>
        <taxon>Laurasiatheria</taxon>
        <taxon>Carnivora</taxon>
        <taxon>Caniformia</taxon>
        <taxon>Canidae</taxon>
        <taxon>Canis</taxon>
    </lineage>
</organism>
<evidence type="ECO:0000256" key="1">
    <source>
        <dbReference type="SAM" id="Phobius"/>
    </source>
</evidence>
<sequence length="74" mass="8107">LFPLKRSRILPHLSLASGGCQQSLAFLGLQLQHSNLCLDGLITVFLLCLSICLHLTFLYGQQSLELAPPHPNPV</sequence>
<reference evidence="2" key="2">
    <citation type="submission" date="2025-08" db="UniProtKB">
        <authorList>
            <consortium name="Ensembl"/>
        </authorList>
    </citation>
    <scope>IDENTIFICATION</scope>
</reference>
<keyword evidence="1" id="KW-0472">Membrane</keyword>
<name>A0A8C0QHR9_CANLF</name>
<dbReference type="Ensembl" id="ENSCAFT00040008570.1">
    <property type="protein sequence ID" value="ENSCAFP00040007442.1"/>
    <property type="gene ID" value="ENSCAFG00040004522.1"/>
</dbReference>
<dbReference type="Proteomes" id="UP000694542">
    <property type="component" value="Chromosome 1"/>
</dbReference>
<keyword evidence="1" id="KW-0812">Transmembrane</keyword>
<keyword evidence="1" id="KW-1133">Transmembrane helix</keyword>